<dbReference type="GO" id="GO:0020037">
    <property type="term" value="F:heme binding"/>
    <property type="evidence" value="ECO:0007669"/>
    <property type="project" value="InterPro"/>
</dbReference>
<reference evidence="1 2" key="1">
    <citation type="submission" date="2023-10" db="EMBL/GenBank/DDBJ databases">
        <title>Draft genome sequence of Xylaria bambusicola isolate GMP-LS, the root and basal stem rot pathogen of sugarcane in Indonesia.</title>
        <authorList>
            <person name="Selvaraj P."/>
            <person name="Muralishankar V."/>
            <person name="Muruganantham S."/>
            <person name="Sp S."/>
            <person name="Haryani S."/>
            <person name="Lau K.J.X."/>
            <person name="Naqvi N.I."/>
        </authorList>
    </citation>
    <scope>NUCLEOTIDE SEQUENCE [LARGE SCALE GENOMIC DNA]</scope>
    <source>
        <strain evidence="1">GMP-LS</strain>
    </source>
</reference>
<name>A0AAN7V4Y2_9PEZI</name>
<dbReference type="GO" id="GO:0016705">
    <property type="term" value="F:oxidoreductase activity, acting on paired donors, with incorporation or reduction of molecular oxygen"/>
    <property type="evidence" value="ECO:0007669"/>
    <property type="project" value="InterPro"/>
</dbReference>
<evidence type="ECO:0008006" key="3">
    <source>
        <dbReference type="Google" id="ProtNLM"/>
    </source>
</evidence>
<dbReference type="AlphaFoldDB" id="A0AAN7V4Y2"/>
<dbReference type="Gene3D" id="1.10.630.10">
    <property type="entry name" value="Cytochrome P450"/>
    <property type="match status" value="1"/>
</dbReference>
<dbReference type="SUPFAM" id="SSF48264">
    <property type="entry name" value="Cytochrome P450"/>
    <property type="match status" value="1"/>
</dbReference>
<sequence>MLKKIFAFIEPKAIAKMRHDHFNHTVMRVNKRLNNGSDRPDLWNFILKSETLTLEEMHVNAELFMAAGTETTGT</sequence>
<keyword evidence="2" id="KW-1185">Reference proteome</keyword>
<accession>A0AAN7V4Y2</accession>
<dbReference type="InterPro" id="IPR036396">
    <property type="entry name" value="Cyt_P450_sf"/>
</dbReference>
<dbReference type="GO" id="GO:0004497">
    <property type="term" value="F:monooxygenase activity"/>
    <property type="evidence" value="ECO:0007669"/>
    <property type="project" value="InterPro"/>
</dbReference>
<evidence type="ECO:0000313" key="2">
    <source>
        <dbReference type="Proteomes" id="UP001305414"/>
    </source>
</evidence>
<dbReference type="EMBL" id="JAWHQM010000113">
    <property type="protein sequence ID" value="KAK5637394.1"/>
    <property type="molecule type" value="Genomic_DNA"/>
</dbReference>
<comment type="caution">
    <text evidence="1">The sequence shown here is derived from an EMBL/GenBank/DDBJ whole genome shotgun (WGS) entry which is preliminary data.</text>
</comment>
<dbReference type="Proteomes" id="UP001305414">
    <property type="component" value="Unassembled WGS sequence"/>
</dbReference>
<evidence type="ECO:0000313" key="1">
    <source>
        <dbReference type="EMBL" id="KAK5637394.1"/>
    </source>
</evidence>
<dbReference type="GO" id="GO:0005506">
    <property type="term" value="F:iron ion binding"/>
    <property type="evidence" value="ECO:0007669"/>
    <property type="project" value="InterPro"/>
</dbReference>
<proteinExistence type="predicted"/>
<organism evidence="1 2">
    <name type="scientific">Xylaria bambusicola</name>
    <dbReference type="NCBI Taxonomy" id="326684"/>
    <lineage>
        <taxon>Eukaryota</taxon>
        <taxon>Fungi</taxon>
        <taxon>Dikarya</taxon>
        <taxon>Ascomycota</taxon>
        <taxon>Pezizomycotina</taxon>
        <taxon>Sordariomycetes</taxon>
        <taxon>Xylariomycetidae</taxon>
        <taxon>Xylariales</taxon>
        <taxon>Xylariaceae</taxon>
        <taxon>Xylaria</taxon>
    </lineage>
</organism>
<protein>
    <recommendedName>
        <fullName evidence="3">Cytochrome P450</fullName>
    </recommendedName>
</protein>
<gene>
    <name evidence="1" type="ORF">RRF57_013106</name>
</gene>